<accession>A0AAW4L0J6</accession>
<gene>
    <name evidence="2" type="primary">opgC</name>
    <name evidence="2" type="ORF">KIN13_15785</name>
</gene>
<keyword evidence="1" id="KW-0472">Membrane</keyword>
<feature type="transmembrane region" description="Helical" evidence="1">
    <location>
        <begin position="21"/>
        <end position="41"/>
    </location>
</feature>
<dbReference type="InterPro" id="IPR014550">
    <property type="entry name" value="UCP028704_OpgC"/>
</dbReference>
<dbReference type="RefSeq" id="WP_213421099.1">
    <property type="nucleotide sequence ID" value="NZ_JAHBND010000656.1"/>
</dbReference>
<evidence type="ECO:0000256" key="1">
    <source>
        <dbReference type="SAM" id="Phobius"/>
    </source>
</evidence>
<dbReference type="EMBL" id="JAHBND010000656">
    <property type="protein sequence ID" value="MBS7674880.1"/>
    <property type="molecule type" value="Genomic_DNA"/>
</dbReference>
<dbReference type="AlphaFoldDB" id="A0AAW4L0J6"/>
<dbReference type="Pfam" id="PF10129">
    <property type="entry name" value="OpgC_C"/>
    <property type="match status" value="1"/>
</dbReference>
<keyword evidence="1" id="KW-1133">Transmembrane helix</keyword>
<evidence type="ECO:0000313" key="3">
    <source>
        <dbReference type="Proteomes" id="UP001196338"/>
    </source>
</evidence>
<comment type="caution">
    <text evidence="2">The sequence shown here is derived from an EMBL/GenBank/DDBJ whole genome shotgun (WGS) entry which is preliminary data.</text>
</comment>
<keyword evidence="1" id="KW-0812">Transmembrane</keyword>
<reference evidence="2" key="1">
    <citation type="submission" date="2021-05" db="EMBL/GenBank/DDBJ databases">
        <authorList>
            <person name="Stine C."/>
        </authorList>
    </citation>
    <scope>NUCLEOTIDE SEQUENCE</scope>
    <source>
        <strain evidence="2">TDS0091212</strain>
    </source>
</reference>
<evidence type="ECO:0000313" key="2">
    <source>
        <dbReference type="EMBL" id="MBS7674880.1"/>
    </source>
</evidence>
<sequence length="87" mass="9359">LPDVGWTKQWLALQLARMGRYSLEVFCLGVVLAPLADMLNAMAGDSLAIQVSTALAGAVLMGVLAAWLDLNKRLDQRYANRAVVATT</sequence>
<proteinExistence type="predicted"/>
<organism evidence="2 3">
    <name type="scientific">Vibrio cholerae</name>
    <dbReference type="NCBI Taxonomy" id="666"/>
    <lineage>
        <taxon>Bacteria</taxon>
        <taxon>Pseudomonadati</taxon>
        <taxon>Pseudomonadota</taxon>
        <taxon>Gammaproteobacteria</taxon>
        <taxon>Vibrionales</taxon>
        <taxon>Vibrionaceae</taxon>
        <taxon>Vibrio</taxon>
    </lineage>
</organism>
<protein>
    <submittedName>
        <fullName evidence="2">OpgC domain-containing protein</fullName>
    </submittedName>
</protein>
<feature type="transmembrane region" description="Helical" evidence="1">
    <location>
        <begin position="47"/>
        <end position="68"/>
    </location>
</feature>
<dbReference type="Proteomes" id="UP001196338">
    <property type="component" value="Unassembled WGS sequence"/>
</dbReference>
<reference evidence="2" key="2">
    <citation type="submission" date="2023-08" db="EMBL/GenBank/DDBJ databases">
        <title>Vibrio cholerae Outbreaks in Tanzania Exemplify Founder Flush: Simultaneous Increases in Population Size and Genetic Diversity.</title>
        <authorList>
            <person name="Debes A.K."/>
            <person name="Mohammed A."/>
            <person name="Maseke I."/>
            <person name="Almeida M."/>
            <person name="Li S."/>
            <person name="Matimba H."/>
            <person name="Joachim A."/>
            <person name="Mizinduko M."/>
            <person name="Nyanga S."/>
            <person name="Kelly M."/>
            <person name="Kachwamba Y."/>
            <person name="Schaffer A.M."/>
            <person name="Nyanga A.S."/>
            <person name="Mghamba J."/>
            <person name="Mosha F.S."/>
            <person name="Sack D.A."/>
            <person name="Stine O.C."/>
        </authorList>
    </citation>
    <scope>NUCLEOTIDE SEQUENCE</scope>
    <source>
        <strain evidence="2">TDS0091212</strain>
    </source>
</reference>
<name>A0AAW4L0J6_VIBCL</name>
<feature type="non-terminal residue" evidence="2">
    <location>
        <position position="1"/>
    </location>
</feature>